<sequence>MRANGFAGWLYVPLALLSRTHVFASDLCLRSGIANESRAYIQDERGQDLSIGIFAYKRSSSLVQSHIAAILISEQLGYHVELKYENLGPFEAQSWLSCKDLNFSAGWLSDSLCIPGENRAHIALDTGFGALPYELYFTNLFRYHSRERIFMKRSQVDVALQDGFILNLHGSYNTTLHDPRKYFDGIDALNTTDLLPCNRTINRRLPIAPELESYVNWTGDTGGVTQDADGTKTVFCPNGHVWVAPACRNNVTSCIAMATFWSLPLISIMHWPLFQTGPKVQHKPSHPGTTQGPRHDSFLR</sequence>
<keyword evidence="2" id="KW-0732">Signal</keyword>
<comment type="caution">
    <text evidence="3">The sequence shown here is derived from an EMBL/GenBank/DDBJ whole genome shotgun (WGS) entry which is preliminary data.</text>
</comment>
<protein>
    <recommendedName>
        <fullName evidence="5">Solute-binding protein family 3/N-terminal domain-containing protein</fullName>
    </recommendedName>
</protein>
<name>A0A812MW63_9DINO</name>
<reference evidence="3" key="1">
    <citation type="submission" date="2021-02" db="EMBL/GenBank/DDBJ databases">
        <authorList>
            <person name="Dougan E. K."/>
            <person name="Rhodes N."/>
            <person name="Thang M."/>
            <person name="Chan C."/>
        </authorList>
    </citation>
    <scope>NUCLEOTIDE SEQUENCE</scope>
</reference>
<dbReference type="AlphaFoldDB" id="A0A812MW63"/>
<evidence type="ECO:0000256" key="2">
    <source>
        <dbReference type="SAM" id="SignalP"/>
    </source>
</evidence>
<dbReference type="EMBL" id="CAJNJA010011609">
    <property type="protein sequence ID" value="CAE7275589.1"/>
    <property type="molecule type" value="Genomic_DNA"/>
</dbReference>
<dbReference type="Proteomes" id="UP000601435">
    <property type="component" value="Unassembled WGS sequence"/>
</dbReference>
<organism evidence="3 4">
    <name type="scientific">Symbiodinium necroappetens</name>
    <dbReference type="NCBI Taxonomy" id="1628268"/>
    <lineage>
        <taxon>Eukaryota</taxon>
        <taxon>Sar</taxon>
        <taxon>Alveolata</taxon>
        <taxon>Dinophyceae</taxon>
        <taxon>Suessiales</taxon>
        <taxon>Symbiodiniaceae</taxon>
        <taxon>Symbiodinium</taxon>
    </lineage>
</organism>
<evidence type="ECO:0000313" key="3">
    <source>
        <dbReference type="EMBL" id="CAE7275589.1"/>
    </source>
</evidence>
<feature type="signal peptide" evidence="2">
    <location>
        <begin position="1"/>
        <end position="24"/>
    </location>
</feature>
<gene>
    <name evidence="3" type="ORF">SNEC2469_LOCUS6682</name>
</gene>
<feature type="chain" id="PRO_5032532180" description="Solute-binding protein family 3/N-terminal domain-containing protein" evidence="2">
    <location>
        <begin position="25"/>
        <end position="300"/>
    </location>
</feature>
<accession>A0A812MW63</accession>
<keyword evidence="4" id="KW-1185">Reference proteome</keyword>
<proteinExistence type="predicted"/>
<dbReference type="OrthoDB" id="433481at2759"/>
<evidence type="ECO:0008006" key="5">
    <source>
        <dbReference type="Google" id="ProtNLM"/>
    </source>
</evidence>
<feature type="region of interest" description="Disordered" evidence="1">
    <location>
        <begin position="279"/>
        <end position="300"/>
    </location>
</feature>
<evidence type="ECO:0000313" key="4">
    <source>
        <dbReference type="Proteomes" id="UP000601435"/>
    </source>
</evidence>
<evidence type="ECO:0000256" key="1">
    <source>
        <dbReference type="SAM" id="MobiDB-lite"/>
    </source>
</evidence>